<organism evidence="1 2">
    <name type="scientific">Chaetomium strumarium</name>
    <dbReference type="NCBI Taxonomy" id="1170767"/>
    <lineage>
        <taxon>Eukaryota</taxon>
        <taxon>Fungi</taxon>
        <taxon>Dikarya</taxon>
        <taxon>Ascomycota</taxon>
        <taxon>Pezizomycotina</taxon>
        <taxon>Sordariomycetes</taxon>
        <taxon>Sordariomycetidae</taxon>
        <taxon>Sordariales</taxon>
        <taxon>Chaetomiaceae</taxon>
        <taxon>Chaetomium</taxon>
    </lineage>
</organism>
<comment type="caution">
    <text evidence="1">The sequence shown here is derived from an EMBL/GenBank/DDBJ whole genome shotgun (WGS) entry which is preliminary data.</text>
</comment>
<dbReference type="RefSeq" id="XP_062719290.1">
    <property type="nucleotide sequence ID" value="XM_062863536.1"/>
</dbReference>
<name>A0AAJ0GPI0_9PEZI</name>
<keyword evidence="2" id="KW-1185">Reference proteome</keyword>
<accession>A0AAJ0GPI0</accession>
<dbReference type="GeneID" id="87882365"/>
<sequence>MRSSLSSGTYPGSYNYIRGLESRSPRRTMVNATLRTGPGRAERKRFDLAVTTWHVVLLSYHRCPVLSQVFYLLPAASGVVSFRRRPCSELARAYSPSIAPIPLLGRQGNRKIVAAEQSRSFLSLAGHPRARAAAIPPFLRTSLFSSLFFDWDLWFTSSSITCEATQSSKH</sequence>
<gene>
    <name evidence="1" type="ORF">B0T15DRAFT_277564</name>
</gene>
<proteinExistence type="predicted"/>
<dbReference type="Proteomes" id="UP001273166">
    <property type="component" value="Unassembled WGS sequence"/>
</dbReference>
<evidence type="ECO:0000313" key="1">
    <source>
        <dbReference type="EMBL" id="KAK3303510.1"/>
    </source>
</evidence>
<dbReference type="EMBL" id="JAUDZG010000006">
    <property type="protein sequence ID" value="KAK3303510.1"/>
    <property type="molecule type" value="Genomic_DNA"/>
</dbReference>
<dbReference type="AlphaFoldDB" id="A0AAJ0GPI0"/>
<evidence type="ECO:0000313" key="2">
    <source>
        <dbReference type="Proteomes" id="UP001273166"/>
    </source>
</evidence>
<reference evidence="1" key="2">
    <citation type="submission" date="2023-06" db="EMBL/GenBank/DDBJ databases">
        <authorList>
            <consortium name="Lawrence Berkeley National Laboratory"/>
            <person name="Mondo S.J."/>
            <person name="Hensen N."/>
            <person name="Bonometti L."/>
            <person name="Westerberg I."/>
            <person name="Brannstrom I.O."/>
            <person name="Guillou S."/>
            <person name="Cros-Aarteil S."/>
            <person name="Calhoun S."/>
            <person name="Haridas S."/>
            <person name="Kuo A."/>
            <person name="Pangilinan J."/>
            <person name="Riley R."/>
            <person name="Labutti K."/>
            <person name="Andreopoulos B."/>
            <person name="Lipzen A."/>
            <person name="Chen C."/>
            <person name="Yanf M."/>
            <person name="Daum C."/>
            <person name="Ng V."/>
            <person name="Clum A."/>
            <person name="Steindorff A."/>
            <person name="Ohm R."/>
            <person name="Martin F."/>
            <person name="Silar P."/>
            <person name="Natvig D."/>
            <person name="Lalanne C."/>
            <person name="Gautier V."/>
            <person name="Ament-Velasquez S.L."/>
            <person name="Kruys A."/>
            <person name="Hutchinson M.I."/>
            <person name="Powell A.J."/>
            <person name="Barry K."/>
            <person name="Miller A.N."/>
            <person name="Grigoriev I.V."/>
            <person name="Debuchy R."/>
            <person name="Gladieux P."/>
            <person name="Thoren M.H."/>
            <person name="Johannesson H."/>
        </authorList>
    </citation>
    <scope>NUCLEOTIDE SEQUENCE</scope>
    <source>
        <strain evidence="1">CBS 333.67</strain>
    </source>
</reference>
<reference evidence="1" key="1">
    <citation type="journal article" date="2023" name="Mol. Phylogenet. Evol.">
        <title>Genome-scale phylogeny and comparative genomics of the fungal order Sordariales.</title>
        <authorList>
            <person name="Hensen N."/>
            <person name="Bonometti L."/>
            <person name="Westerberg I."/>
            <person name="Brannstrom I.O."/>
            <person name="Guillou S."/>
            <person name="Cros-Aarteil S."/>
            <person name="Calhoun S."/>
            <person name="Haridas S."/>
            <person name="Kuo A."/>
            <person name="Mondo S."/>
            <person name="Pangilinan J."/>
            <person name="Riley R."/>
            <person name="LaButti K."/>
            <person name="Andreopoulos B."/>
            <person name="Lipzen A."/>
            <person name="Chen C."/>
            <person name="Yan M."/>
            <person name="Daum C."/>
            <person name="Ng V."/>
            <person name="Clum A."/>
            <person name="Steindorff A."/>
            <person name="Ohm R.A."/>
            <person name="Martin F."/>
            <person name="Silar P."/>
            <person name="Natvig D.O."/>
            <person name="Lalanne C."/>
            <person name="Gautier V."/>
            <person name="Ament-Velasquez S.L."/>
            <person name="Kruys A."/>
            <person name="Hutchinson M.I."/>
            <person name="Powell A.J."/>
            <person name="Barry K."/>
            <person name="Miller A.N."/>
            <person name="Grigoriev I.V."/>
            <person name="Debuchy R."/>
            <person name="Gladieux P."/>
            <person name="Hiltunen Thoren M."/>
            <person name="Johannesson H."/>
        </authorList>
    </citation>
    <scope>NUCLEOTIDE SEQUENCE</scope>
    <source>
        <strain evidence="1">CBS 333.67</strain>
    </source>
</reference>
<protein>
    <submittedName>
        <fullName evidence="1">Uncharacterized protein</fullName>
    </submittedName>
</protein>